<keyword evidence="2" id="KW-1185">Reference proteome</keyword>
<dbReference type="PANTHER" id="PTHR33116">
    <property type="entry name" value="REVERSE TRANSCRIPTASE ZINC-BINDING DOMAIN-CONTAINING PROTEIN-RELATED-RELATED"/>
    <property type="match status" value="1"/>
</dbReference>
<proteinExistence type="predicted"/>
<evidence type="ECO:0000313" key="2">
    <source>
        <dbReference type="Proteomes" id="UP000504604"/>
    </source>
</evidence>
<dbReference type="RefSeq" id="XP_011077129.1">
    <property type="nucleotide sequence ID" value="XM_011078827.1"/>
</dbReference>
<reference evidence="3" key="1">
    <citation type="submission" date="2025-08" db="UniProtKB">
        <authorList>
            <consortium name="RefSeq"/>
        </authorList>
    </citation>
    <scope>IDENTIFICATION</scope>
</reference>
<dbReference type="InParanoid" id="A0A6I9T0Z4"/>
<dbReference type="Pfam" id="PF00078">
    <property type="entry name" value="RVT_1"/>
    <property type="match status" value="1"/>
</dbReference>
<evidence type="ECO:0000259" key="1">
    <source>
        <dbReference type="Pfam" id="PF00078"/>
    </source>
</evidence>
<protein>
    <submittedName>
        <fullName evidence="3">Uncharacterized protein LOC105161208</fullName>
    </submittedName>
</protein>
<dbReference type="InterPro" id="IPR000477">
    <property type="entry name" value="RT_dom"/>
</dbReference>
<gene>
    <name evidence="3" type="primary">LOC105161208</name>
</gene>
<evidence type="ECO:0000313" key="3">
    <source>
        <dbReference type="RefSeq" id="XP_011077129.1"/>
    </source>
</evidence>
<feature type="domain" description="Reverse transcriptase" evidence="1">
    <location>
        <begin position="39"/>
        <end position="227"/>
    </location>
</feature>
<sequence length="291" mass="32609">MVRPVTAAKVKLTLVHVAEDKAPGPNGYTSAFYKAAWPIVGSQITQPTQAFVSGHSISDNILLAQKLFTGYNQQRLPPCCALKVDIHKAYDIVDWDFLLAALQLFGFPHRFICWIEECVTTPSFSIRINRTPNGFFVGVKAFGKCEPLRLGQLGFADNLLLLSRAKVESVQLLKRELDYFLDMFGFRGSPQKSHLILSRGGQGIREQLLEVFHFPEGLLSLKYLGLPLISSEVTIVCKPLLTKLDQRIKGWESISLSYVGRLQIIKSILTALNVYWASAFILPNDVIREVE</sequence>
<dbReference type="KEGG" id="sind:105161208"/>
<dbReference type="OrthoDB" id="1932527at2759"/>
<accession>A0A6I9T0Z4</accession>
<dbReference type="PANTHER" id="PTHR33116:SF84">
    <property type="entry name" value="RNA-DIRECTED DNA POLYMERASE"/>
    <property type="match status" value="1"/>
</dbReference>
<dbReference type="Proteomes" id="UP000504604">
    <property type="component" value="Linkage group LG4"/>
</dbReference>
<organism evidence="2 3">
    <name type="scientific">Sesamum indicum</name>
    <name type="common">Oriental sesame</name>
    <name type="synonym">Sesamum orientale</name>
    <dbReference type="NCBI Taxonomy" id="4182"/>
    <lineage>
        <taxon>Eukaryota</taxon>
        <taxon>Viridiplantae</taxon>
        <taxon>Streptophyta</taxon>
        <taxon>Embryophyta</taxon>
        <taxon>Tracheophyta</taxon>
        <taxon>Spermatophyta</taxon>
        <taxon>Magnoliopsida</taxon>
        <taxon>eudicotyledons</taxon>
        <taxon>Gunneridae</taxon>
        <taxon>Pentapetalae</taxon>
        <taxon>asterids</taxon>
        <taxon>lamiids</taxon>
        <taxon>Lamiales</taxon>
        <taxon>Pedaliaceae</taxon>
        <taxon>Sesamum</taxon>
    </lineage>
</organism>
<dbReference type="GeneID" id="105161208"/>
<name>A0A6I9T0Z4_SESIN</name>
<dbReference type="AlphaFoldDB" id="A0A6I9T0Z4"/>